<dbReference type="PROSITE" id="PS01129">
    <property type="entry name" value="PSI_RLU"/>
    <property type="match status" value="1"/>
</dbReference>
<sequence>MVVYADRGVVVVNKPSGLVCQLNHQGRESALEPSGELEDFLADIQYALGTKSLPLPVHRLDKPTTGALLFALNPQLARDLSQQFQSRTIDKTYLAIVRGGVQTFPEKNGTIKNTLVIDSEGKVDVLSPSESKSSRSKVGLKFDKHKPAETDWEDKVPLSLMKLTLHTGIKRQLRTHMARTLSAPILGDTIFSSSRLPTSITGFVTVPPEHLYLHALQVSLYRYSPNGKRQRVTVMAPLPGYFTRLCAKIGIPLSKEHVKGGVWIDGERVGSPGYIVGRDKSTATEDDSISSLDSSSAATPL</sequence>
<dbReference type="InterPro" id="IPR006224">
    <property type="entry name" value="PsdUridine_synth_RluA-like_CS"/>
</dbReference>
<dbReference type="PANTHER" id="PTHR21600:SF87">
    <property type="entry name" value="RNA PSEUDOURIDYLATE SYNTHASE DOMAIN-CONTAINING PROTEIN 1"/>
    <property type="match status" value="1"/>
</dbReference>
<dbReference type="Gene3D" id="3.30.2350.10">
    <property type="entry name" value="Pseudouridine synthase"/>
    <property type="match status" value="1"/>
</dbReference>
<dbReference type="Pfam" id="PF00849">
    <property type="entry name" value="PseudoU_synth_2"/>
    <property type="match status" value="1"/>
</dbReference>
<dbReference type="AlphaFoldDB" id="A0A4S4MSK6"/>
<comment type="caution">
    <text evidence="4">The sequence shown here is derived from an EMBL/GenBank/DDBJ whole genome shotgun (WGS) entry which is preliminary data.</text>
</comment>
<dbReference type="GO" id="GO:0003723">
    <property type="term" value="F:RNA binding"/>
    <property type="evidence" value="ECO:0007669"/>
    <property type="project" value="InterPro"/>
</dbReference>
<dbReference type="EMBL" id="SGPM01000199">
    <property type="protein sequence ID" value="THH28141.1"/>
    <property type="molecule type" value="Genomic_DNA"/>
</dbReference>
<dbReference type="GO" id="GO:0009982">
    <property type="term" value="F:pseudouridine synthase activity"/>
    <property type="evidence" value="ECO:0007669"/>
    <property type="project" value="InterPro"/>
</dbReference>
<dbReference type="InterPro" id="IPR006145">
    <property type="entry name" value="PsdUridine_synth_RsuA/RluA"/>
</dbReference>
<keyword evidence="5" id="KW-1185">Reference proteome</keyword>
<name>A0A4S4MSK6_9APHY</name>
<dbReference type="GO" id="GO:0000455">
    <property type="term" value="P:enzyme-directed rRNA pseudouridine synthesis"/>
    <property type="evidence" value="ECO:0007669"/>
    <property type="project" value="TreeGrafter"/>
</dbReference>
<reference evidence="4 5" key="1">
    <citation type="submission" date="2019-02" db="EMBL/GenBank/DDBJ databases">
        <title>Genome sequencing of the rare red list fungi Antrodiella citrinella (Flaviporus citrinellus).</title>
        <authorList>
            <person name="Buettner E."/>
            <person name="Kellner H."/>
        </authorList>
    </citation>
    <scope>NUCLEOTIDE SEQUENCE [LARGE SCALE GENOMIC DNA]</scope>
    <source>
        <strain evidence="4 5">DSM 108506</strain>
    </source>
</reference>
<dbReference type="CDD" id="cd02869">
    <property type="entry name" value="PseudoU_synth_RluA_like"/>
    <property type="match status" value="1"/>
</dbReference>
<gene>
    <name evidence="4" type="ORF">EUX98_g6043</name>
</gene>
<proteinExistence type="inferred from homology"/>
<feature type="compositionally biased region" description="Low complexity" evidence="2">
    <location>
        <begin position="289"/>
        <end position="301"/>
    </location>
</feature>
<feature type="region of interest" description="Disordered" evidence="2">
    <location>
        <begin position="276"/>
        <end position="301"/>
    </location>
</feature>
<evidence type="ECO:0000313" key="4">
    <source>
        <dbReference type="EMBL" id="THH28141.1"/>
    </source>
</evidence>
<evidence type="ECO:0000259" key="3">
    <source>
        <dbReference type="Pfam" id="PF00849"/>
    </source>
</evidence>
<dbReference type="PANTHER" id="PTHR21600">
    <property type="entry name" value="MITOCHONDRIAL RNA PSEUDOURIDINE SYNTHASE"/>
    <property type="match status" value="1"/>
</dbReference>
<comment type="similarity">
    <text evidence="1">Belongs to the pseudouridine synthase RluA family.</text>
</comment>
<evidence type="ECO:0000313" key="5">
    <source>
        <dbReference type="Proteomes" id="UP000308730"/>
    </source>
</evidence>
<organism evidence="4 5">
    <name type="scientific">Antrodiella citrinella</name>
    <dbReference type="NCBI Taxonomy" id="2447956"/>
    <lineage>
        <taxon>Eukaryota</taxon>
        <taxon>Fungi</taxon>
        <taxon>Dikarya</taxon>
        <taxon>Basidiomycota</taxon>
        <taxon>Agaricomycotina</taxon>
        <taxon>Agaricomycetes</taxon>
        <taxon>Polyporales</taxon>
        <taxon>Steccherinaceae</taxon>
        <taxon>Antrodiella</taxon>
    </lineage>
</organism>
<feature type="domain" description="Pseudouridine synthase RsuA/RluA-like" evidence="3">
    <location>
        <begin position="9"/>
        <end position="178"/>
    </location>
</feature>
<dbReference type="SUPFAM" id="SSF55120">
    <property type="entry name" value="Pseudouridine synthase"/>
    <property type="match status" value="1"/>
</dbReference>
<dbReference type="OrthoDB" id="428658at2759"/>
<protein>
    <recommendedName>
        <fullName evidence="3">Pseudouridine synthase RsuA/RluA-like domain-containing protein</fullName>
    </recommendedName>
</protein>
<evidence type="ECO:0000256" key="2">
    <source>
        <dbReference type="SAM" id="MobiDB-lite"/>
    </source>
</evidence>
<accession>A0A4S4MSK6</accession>
<dbReference type="InterPro" id="IPR020103">
    <property type="entry name" value="PsdUridine_synth_cat_dom_sf"/>
</dbReference>
<dbReference type="Proteomes" id="UP000308730">
    <property type="component" value="Unassembled WGS sequence"/>
</dbReference>
<dbReference type="InterPro" id="IPR050188">
    <property type="entry name" value="RluA_PseudoU_synthase"/>
</dbReference>
<evidence type="ECO:0000256" key="1">
    <source>
        <dbReference type="ARBA" id="ARBA00010876"/>
    </source>
</evidence>